<dbReference type="GO" id="GO:0005739">
    <property type="term" value="C:mitochondrion"/>
    <property type="evidence" value="ECO:0007669"/>
    <property type="project" value="UniProtKB-SubCell"/>
</dbReference>
<dbReference type="PANTHER" id="PTHR47677">
    <property type="entry name" value="CYTOCHROME C OXIDASE ASSEMBLY FACTOR 6"/>
    <property type="match status" value="1"/>
</dbReference>
<protein>
    <submittedName>
        <fullName evidence="5">16250_t:CDS:1</fullName>
    </submittedName>
</protein>
<dbReference type="AlphaFoldDB" id="A0A9N9A6U5"/>
<dbReference type="OrthoDB" id="5545577at2759"/>
<comment type="caution">
    <text evidence="5">The sequence shown here is derived from an EMBL/GenBank/DDBJ whole genome shotgun (WGS) entry which is preliminary data.</text>
</comment>
<proteinExistence type="inferred from homology"/>
<evidence type="ECO:0000313" key="5">
    <source>
        <dbReference type="EMBL" id="CAG8518780.1"/>
    </source>
</evidence>
<accession>A0A9N9A6U5</accession>
<dbReference type="InterPro" id="IPR048281">
    <property type="entry name" value="COA6_fun"/>
</dbReference>
<dbReference type="EMBL" id="CAJVPY010001365">
    <property type="protein sequence ID" value="CAG8518780.1"/>
    <property type="molecule type" value="Genomic_DNA"/>
</dbReference>
<comment type="subcellular location">
    <subcellularLocation>
        <location evidence="1">Mitochondrion</location>
    </subcellularLocation>
</comment>
<dbReference type="InterPro" id="IPR048280">
    <property type="entry name" value="COX6B-like"/>
</dbReference>
<keyword evidence="3" id="KW-0496">Mitochondrion</keyword>
<sequence length="104" mass="12146">MTKSEASAGKPPLREQRETCWKLRDEYFSCLETLSVFDPTKVDTDELIKTLVKKSDCWKKKSSYENACITSWVDYFNKRRALEIRQRQISADAKKRSDGESESK</sequence>
<dbReference type="PANTHER" id="PTHR47677:SF1">
    <property type="entry name" value="CYTOCHROME C OXIDASE ASSEMBLY FACTOR 6"/>
    <property type="match status" value="1"/>
</dbReference>
<dbReference type="Proteomes" id="UP000789405">
    <property type="component" value="Unassembled WGS sequence"/>
</dbReference>
<evidence type="ECO:0000313" key="6">
    <source>
        <dbReference type="Proteomes" id="UP000789405"/>
    </source>
</evidence>
<comment type="similarity">
    <text evidence="2">Belongs to the cytochrome c oxidase subunit 6B family.</text>
</comment>
<reference evidence="5" key="1">
    <citation type="submission" date="2021-06" db="EMBL/GenBank/DDBJ databases">
        <authorList>
            <person name="Kallberg Y."/>
            <person name="Tangrot J."/>
            <person name="Rosling A."/>
        </authorList>
    </citation>
    <scope>NUCLEOTIDE SEQUENCE</scope>
    <source>
        <strain evidence="5">MA453B</strain>
    </source>
</reference>
<name>A0A9N9A6U5_9GLOM</name>
<keyword evidence="6" id="KW-1185">Reference proteome</keyword>
<evidence type="ECO:0000256" key="3">
    <source>
        <dbReference type="ARBA" id="ARBA00023128"/>
    </source>
</evidence>
<organism evidence="5 6">
    <name type="scientific">Dentiscutata erythropus</name>
    <dbReference type="NCBI Taxonomy" id="1348616"/>
    <lineage>
        <taxon>Eukaryota</taxon>
        <taxon>Fungi</taxon>
        <taxon>Fungi incertae sedis</taxon>
        <taxon>Mucoromycota</taxon>
        <taxon>Glomeromycotina</taxon>
        <taxon>Glomeromycetes</taxon>
        <taxon>Diversisporales</taxon>
        <taxon>Gigasporaceae</taxon>
        <taxon>Dentiscutata</taxon>
    </lineage>
</organism>
<dbReference type="SUPFAM" id="SSF47694">
    <property type="entry name" value="Cytochrome c oxidase subunit h"/>
    <property type="match status" value="1"/>
</dbReference>
<dbReference type="Pfam" id="PF02297">
    <property type="entry name" value="COX6B"/>
    <property type="match status" value="1"/>
</dbReference>
<evidence type="ECO:0000256" key="2">
    <source>
        <dbReference type="ARBA" id="ARBA00006425"/>
    </source>
</evidence>
<dbReference type="InterPro" id="IPR036549">
    <property type="entry name" value="CX6/COA6-like_sf"/>
</dbReference>
<dbReference type="Gene3D" id="1.10.10.140">
    <property type="entry name" value="Cytochrome c oxidase, subunit VIb"/>
    <property type="match status" value="1"/>
</dbReference>
<evidence type="ECO:0000256" key="4">
    <source>
        <dbReference type="ARBA" id="ARBA00023157"/>
    </source>
</evidence>
<evidence type="ECO:0000256" key="1">
    <source>
        <dbReference type="ARBA" id="ARBA00004173"/>
    </source>
</evidence>
<gene>
    <name evidence="5" type="ORF">DERYTH_LOCUS3764</name>
</gene>
<keyword evidence="4" id="KW-1015">Disulfide bond</keyword>